<evidence type="ECO:0000313" key="3">
    <source>
        <dbReference type="Proteomes" id="UP000198553"/>
    </source>
</evidence>
<dbReference type="RefSeq" id="WP_090739961.1">
    <property type="nucleotide sequence ID" value="NZ_FOBW01000001.1"/>
</dbReference>
<dbReference type="InterPro" id="IPR002938">
    <property type="entry name" value="FAD-bd"/>
</dbReference>
<protein>
    <submittedName>
        <fullName evidence="2">2-polyprenyl-6-methoxyphenol hydroxylase</fullName>
    </submittedName>
</protein>
<dbReference type="PANTHER" id="PTHR43422">
    <property type="entry name" value="THIAMINE THIAZOLE SYNTHASE"/>
    <property type="match status" value="1"/>
</dbReference>
<dbReference type="OrthoDB" id="9790035at2"/>
<proteinExistence type="predicted"/>
<dbReference type="Pfam" id="PF01494">
    <property type="entry name" value="FAD_binding_3"/>
    <property type="match status" value="1"/>
</dbReference>
<evidence type="ECO:0000259" key="1">
    <source>
        <dbReference type="Pfam" id="PF01494"/>
    </source>
</evidence>
<name>A0A1H7VMY6_9BACI</name>
<dbReference type="STRING" id="930146.SAMN05192533_10133"/>
<dbReference type="InterPro" id="IPR036188">
    <property type="entry name" value="FAD/NAD-bd_sf"/>
</dbReference>
<feature type="domain" description="FAD-binding" evidence="1">
    <location>
        <begin position="13"/>
        <end position="354"/>
    </location>
</feature>
<dbReference type="AlphaFoldDB" id="A0A1H7VMY6"/>
<accession>A0A1H7VMY6</accession>
<dbReference type="Gene3D" id="3.50.50.60">
    <property type="entry name" value="FAD/NAD(P)-binding domain"/>
    <property type="match status" value="1"/>
</dbReference>
<dbReference type="PANTHER" id="PTHR43422:SF3">
    <property type="entry name" value="THIAMINE THIAZOLE SYNTHASE"/>
    <property type="match status" value="1"/>
</dbReference>
<evidence type="ECO:0000313" key="2">
    <source>
        <dbReference type="EMBL" id="SEM10662.1"/>
    </source>
</evidence>
<gene>
    <name evidence="2" type="ORF">SAMN05192533_10133</name>
</gene>
<dbReference type="GO" id="GO:0071949">
    <property type="term" value="F:FAD binding"/>
    <property type="evidence" value="ECO:0007669"/>
    <property type="project" value="InterPro"/>
</dbReference>
<dbReference type="EMBL" id="FOBW01000001">
    <property type="protein sequence ID" value="SEM10662.1"/>
    <property type="molecule type" value="Genomic_DNA"/>
</dbReference>
<sequence>MATGSKSRLGQRAIVIGGGIAGKLAARVLSDYFNEVMVLDKNKESDQTSLRSGVPQGSHGHALLKSGEDILEDLFPGITNELLTSGAIPSNFSKDISWYHHGSWKIKHHSDIQTLQQSRPFLEGHLQRRLEQINNIHFIYGAKVSTILTNPDKTKITGVTYRTNFGVIKEFNADLIIDASGAATQTPKWLKQLGYPQPEKTEVKVDLFYASRAYHTLSPIEKDWKGLLIYPNPPGQARGGGIYKIEDNKWMVTLLGYGIENPPADDHSFLEYAAALDHPTIYQAIDRGKPSSEVSIYRFPSLRRYHYDKLKKFPNGLVVMGDAFCRIDPVFAQGMSLSALEATALKEVLEKATKNRSLNQISQFAHRKFSKLLDIPWMIALTEDFRFNHTTGKRFLGLPFLQSYIKKVVTASATNKDVYETFIHVLHLKAHPVKLFSPKVLKAILFKKVATGTSSAHNDHTIRT</sequence>
<dbReference type="SUPFAM" id="SSF51905">
    <property type="entry name" value="FAD/NAD(P)-binding domain"/>
    <property type="match status" value="1"/>
</dbReference>
<keyword evidence="3" id="KW-1185">Reference proteome</keyword>
<organism evidence="2 3">
    <name type="scientific">Mesobacillus persicus</name>
    <dbReference type="NCBI Taxonomy" id="930146"/>
    <lineage>
        <taxon>Bacteria</taxon>
        <taxon>Bacillati</taxon>
        <taxon>Bacillota</taxon>
        <taxon>Bacilli</taxon>
        <taxon>Bacillales</taxon>
        <taxon>Bacillaceae</taxon>
        <taxon>Mesobacillus</taxon>
    </lineage>
</organism>
<dbReference type="Proteomes" id="UP000198553">
    <property type="component" value="Unassembled WGS sequence"/>
</dbReference>
<reference evidence="3" key="1">
    <citation type="submission" date="2016-10" db="EMBL/GenBank/DDBJ databases">
        <authorList>
            <person name="Varghese N."/>
            <person name="Submissions S."/>
        </authorList>
    </citation>
    <scope>NUCLEOTIDE SEQUENCE [LARGE SCALE GENOMIC DNA]</scope>
    <source>
        <strain evidence="3">B48,IBRC-M 10115,DSM 25386,CECT 8001</strain>
    </source>
</reference>